<evidence type="ECO:0000256" key="1">
    <source>
        <dbReference type="SAM" id="MobiDB-lite"/>
    </source>
</evidence>
<accession>A0A8G2MR34</accession>
<dbReference type="Proteomes" id="UP000291866">
    <property type="component" value="Unassembled WGS sequence"/>
</dbReference>
<name>A0A8G2MR34_RHILV</name>
<sequence length="94" mass="9584">MRCITGGPSAACYAADDVSAGGGCFLVCAGDRPSSGCRHLTGVEPLVSTRPSDPRKRGEGTMPRPLDSLFSPRGEGARRADEGAGDASLSNNTT</sequence>
<proteinExistence type="predicted"/>
<evidence type="ECO:0000313" key="2">
    <source>
        <dbReference type="EMBL" id="TBX92516.1"/>
    </source>
</evidence>
<evidence type="ECO:0000313" key="3">
    <source>
        <dbReference type="Proteomes" id="UP000291866"/>
    </source>
</evidence>
<protein>
    <submittedName>
        <fullName evidence="2">Uncharacterized protein</fullName>
    </submittedName>
</protein>
<dbReference type="EMBL" id="SJLU01000008">
    <property type="protein sequence ID" value="TBX92516.1"/>
    <property type="molecule type" value="Genomic_DNA"/>
</dbReference>
<comment type="caution">
    <text evidence="2">The sequence shown here is derived from an EMBL/GenBank/DDBJ whole genome shotgun (WGS) entry which is preliminary data.</text>
</comment>
<feature type="region of interest" description="Disordered" evidence="1">
    <location>
        <begin position="45"/>
        <end position="94"/>
    </location>
</feature>
<dbReference type="AlphaFoldDB" id="A0A8G2MR34"/>
<reference evidence="2 3" key="1">
    <citation type="submission" date="2019-02" db="EMBL/GenBank/DDBJ databases">
        <title>The competitiveness to form nodules shapes the capacities of Rhizobium leguminosarum sv viciae communities to promote symbiosis with specific hosts.</title>
        <authorList>
            <person name="Boivin S."/>
            <person name="Lepetit M."/>
        </authorList>
    </citation>
    <scope>NUCLEOTIDE SEQUENCE [LARGE SCALE GENOMIC DNA]</scope>
    <source>
        <strain evidence="2 3">SPF4F3</strain>
    </source>
</reference>
<organism evidence="2 3">
    <name type="scientific">Rhizobium leguminosarum bv. viciae</name>
    <dbReference type="NCBI Taxonomy" id="387"/>
    <lineage>
        <taxon>Bacteria</taxon>
        <taxon>Pseudomonadati</taxon>
        <taxon>Pseudomonadota</taxon>
        <taxon>Alphaproteobacteria</taxon>
        <taxon>Hyphomicrobiales</taxon>
        <taxon>Rhizobiaceae</taxon>
        <taxon>Rhizobium/Agrobacterium group</taxon>
        <taxon>Rhizobium</taxon>
    </lineage>
</organism>
<gene>
    <name evidence="2" type="ORF">E0H31_17655</name>
</gene>